<protein>
    <submittedName>
        <fullName evidence="5">Peroxiredoxin TSA1</fullName>
    </submittedName>
</protein>
<reference evidence="5" key="1">
    <citation type="journal article" date="2020" name="Stud. Mycol.">
        <title>101 Dothideomycetes genomes: a test case for predicting lifestyles and emergence of pathogens.</title>
        <authorList>
            <person name="Haridas S."/>
            <person name="Albert R."/>
            <person name="Binder M."/>
            <person name="Bloem J."/>
            <person name="Labutti K."/>
            <person name="Salamov A."/>
            <person name="Andreopoulos B."/>
            <person name="Baker S."/>
            <person name="Barry K."/>
            <person name="Bills G."/>
            <person name="Bluhm B."/>
            <person name="Cannon C."/>
            <person name="Castanera R."/>
            <person name="Culley D."/>
            <person name="Daum C."/>
            <person name="Ezra D."/>
            <person name="Gonzalez J."/>
            <person name="Henrissat B."/>
            <person name="Kuo A."/>
            <person name="Liang C."/>
            <person name="Lipzen A."/>
            <person name="Lutzoni F."/>
            <person name="Magnuson J."/>
            <person name="Mondo S."/>
            <person name="Nolan M."/>
            <person name="Ohm R."/>
            <person name="Pangilinan J."/>
            <person name="Park H.-J."/>
            <person name="Ramirez L."/>
            <person name="Alfaro M."/>
            <person name="Sun H."/>
            <person name="Tritt A."/>
            <person name="Yoshinaga Y."/>
            <person name="Zwiers L.-H."/>
            <person name="Turgeon B."/>
            <person name="Goodwin S."/>
            <person name="Spatafora J."/>
            <person name="Crous P."/>
            <person name="Grigoriev I."/>
        </authorList>
    </citation>
    <scope>NUCLEOTIDE SEQUENCE</scope>
    <source>
        <strain evidence="5">CBS 130266</strain>
    </source>
</reference>
<dbReference type="PANTHER" id="PTHR10681">
    <property type="entry name" value="THIOREDOXIN PEROXIDASE"/>
    <property type="match status" value="1"/>
</dbReference>
<feature type="non-terminal residue" evidence="5">
    <location>
        <position position="179"/>
    </location>
</feature>
<dbReference type="InterPro" id="IPR050217">
    <property type="entry name" value="Peroxiredoxin"/>
</dbReference>
<dbReference type="InterPro" id="IPR013766">
    <property type="entry name" value="Thioredoxin_domain"/>
</dbReference>
<feature type="domain" description="Thioredoxin" evidence="4">
    <location>
        <begin position="7"/>
        <end position="167"/>
    </location>
</feature>
<dbReference type="CDD" id="cd03015">
    <property type="entry name" value="PRX_Typ2cys"/>
    <property type="match status" value="1"/>
</dbReference>
<gene>
    <name evidence="5" type="ORF">EJ08DRAFT_582157</name>
</gene>
<dbReference type="PROSITE" id="PS51352">
    <property type="entry name" value="THIOREDOXIN_2"/>
    <property type="match status" value="1"/>
</dbReference>
<dbReference type="OrthoDB" id="185659at2759"/>
<name>A0A9P4U2Y5_9PEZI</name>
<comment type="similarity">
    <text evidence="1">Belongs to the peroxiredoxin family. AhpC/Prx1 subfamily.</text>
</comment>
<dbReference type="InterPro" id="IPR036249">
    <property type="entry name" value="Thioredoxin-like_sf"/>
</dbReference>
<evidence type="ECO:0000256" key="3">
    <source>
        <dbReference type="PIRSR" id="PIRSR000239-1"/>
    </source>
</evidence>
<dbReference type="GO" id="GO:0008379">
    <property type="term" value="F:thioredoxin peroxidase activity"/>
    <property type="evidence" value="ECO:0007669"/>
    <property type="project" value="TreeGrafter"/>
</dbReference>
<dbReference type="GO" id="GO:0045454">
    <property type="term" value="P:cell redox homeostasis"/>
    <property type="evidence" value="ECO:0007669"/>
    <property type="project" value="TreeGrafter"/>
</dbReference>
<dbReference type="GO" id="GO:0033554">
    <property type="term" value="P:cellular response to stress"/>
    <property type="evidence" value="ECO:0007669"/>
    <property type="project" value="TreeGrafter"/>
</dbReference>
<feature type="active site" description="Cysteine sulfenic acid (-SOH) intermediate; for peroxidase activity" evidence="3">
    <location>
        <position position="54"/>
    </location>
</feature>
<evidence type="ECO:0000256" key="1">
    <source>
        <dbReference type="ARBA" id="ARBA00009796"/>
    </source>
</evidence>
<evidence type="ECO:0000256" key="2">
    <source>
        <dbReference type="ARBA" id="ARBA00023002"/>
    </source>
</evidence>
<evidence type="ECO:0000313" key="6">
    <source>
        <dbReference type="Proteomes" id="UP000800235"/>
    </source>
</evidence>
<dbReference type="Gene3D" id="3.40.30.10">
    <property type="entry name" value="Glutaredoxin"/>
    <property type="match status" value="1"/>
</dbReference>
<proteinExistence type="inferred from homology"/>
<dbReference type="PANTHER" id="PTHR10681:SF128">
    <property type="entry name" value="THIOREDOXIN-DEPENDENT PEROXIDE REDUCTASE, MITOCHONDRIAL"/>
    <property type="match status" value="1"/>
</dbReference>
<dbReference type="EMBL" id="MU007016">
    <property type="protein sequence ID" value="KAF2434422.1"/>
    <property type="molecule type" value="Genomic_DNA"/>
</dbReference>
<organism evidence="5 6">
    <name type="scientific">Tothia fuscella</name>
    <dbReference type="NCBI Taxonomy" id="1048955"/>
    <lineage>
        <taxon>Eukaryota</taxon>
        <taxon>Fungi</taxon>
        <taxon>Dikarya</taxon>
        <taxon>Ascomycota</taxon>
        <taxon>Pezizomycotina</taxon>
        <taxon>Dothideomycetes</taxon>
        <taxon>Pleosporomycetidae</taxon>
        <taxon>Venturiales</taxon>
        <taxon>Cylindrosympodiaceae</taxon>
        <taxon>Tothia</taxon>
    </lineage>
</organism>
<dbReference type="GO" id="GO:0005829">
    <property type="term" value="C:cytosol"/>
    <property type="evidence" value="ECO:0007669"/>
    <property type="project" value="TreeGrafter"/>
</dbReference>
<dbReference type="SUPFAM" id="SSF52833">
    <property type="entry name" value="Thioredoxin-like"/>
    <property type="match status" value="1"/>
</dbReference>
<evidence type="ECO:0000313" key="5">
    <source>
        <dbReference type="EMBL" id="KAF2434422.1"/>
    </source>
</evidence>
<keyword evidence="2" id="KW-0560">Oxidoreductase</keyword>
<sequence length="179" mass="19924">MPCVGKARVGHPAPPFVCESVLADNFKEISLDYYLAKKQWLILMFIPAAFSFVCPTEVLAFHNCNEEFTERGCAVAFVSTDSKYSLWQWQHLPKNKGGIGHVSVPLLSDQSHRMSRDYGVLVEKDGLDLRGMFIIDPKGIIQQITMNNIPVGRSVLEALRLVEAFKAVAEKGVLCPAGW</sequence>
<dbReference type="InterPro" id="IPR024706">
    <property type="entry name" value="Peroxiredoxin_AhpC-typ"/>
</dbReference>
<dbReference type="GO" id="GO:0006979">
    <property type="term" value="P:response to oxidative stress"/>
    <property type="evidence" value="ECO:0007669"/>
    <property type="project" value="TreeGrafter"/>
</dbReference>
<comment type="caution">
    <text evidence="5">The sequence shown here is derived from an EMBL/GenBank/DDBJ whole genome shotgun (WGS) entry which is preliminary data.</text>
</comment>
<keyword evidence="6" id="KW-1185">Reference proteome</keyword>
<dbReference type="InterPro" id="IPR000866">
    <property type="entry name" value="AhpC/TSA"/>
</dbReference>
<dbReference type="AlphaFoldDB" id="A0A9P4U2Y5"/>
<evidence type="ECO:0000259" key="4">
    <source>
        <dbReference type="PROSITE" id="PS51352"/>
    </source>
</evidence>
<dbReference type="Proteomes" id="UP000800235">
    <property type="component" value="Unassembled WGS sequence"/>
</dbReference>
<dbReference type="PIRSF" id="PIRSF000239">
    <property type="entry name" value="AHPC"/>
    <property type="match status" value="1"/>
</dbReference>
<accession>A0A9P4U2Y5</accession>
<dbReference type="GO" id="GO:0042744">
    <property type="term" value="P:hydrogen peroxide catabolic process"/>
    <property type="evidence" value="ECO:0007669"/>
    <property type="project" value="TreeGrafter"/>
</dbReference>
<dbReference type="Pfam" id="PF00578">
    <property type="entry name" value="AhpC-TSA"/>
    <property type="match status" value="1"/>
</dbReference>